<dbReference type="EMBL" id="GEZM01094030">
    <property type="protein sequence ID" value="JAV55992.1"/>
    <property type="molecule type" value="Transcribed_RNA"/>
</dbReference>
<dbReference type="SUPFAM" id="SSF57262">
    <property type="entry name" value="Leech antihemostatic proteins"/>
    <property type="match status" value="2"/>
</dbReference>
<dbReference type="PROSITE" id="PS51252">
    <property type="entry name" value="ANTISTASIN"/>
    <property type="match status" value="3"/>
</dbReference>
<evidence type="ECO:0000313" key="3">
    <source>
        <dbReference type="EMBL" id="JAV55992.1"/>
    </source>
</evidence>
<keyword evidence="1" id="KW-0732">Signal</keyword>
<feature type="chain" id="PRO_5011907250" description="Antistasin-like domain-containing protein" evidence="1">
    <location>
        <begin position="22"/>
        <end position="203"/>
    </location>
</feature>
<name>A0A1Y1K3H2_PHOPY</name>
<reference evidence="3" key="1">
    <citation type="journal article" date="2016" name="Sci. Rep.">
        <title>Molecular characterization of firefly nuptial gifts: a multi-omics approach sheds light on postcopulatory sexual selection.</title>
        <authorList>
            <person name="Al-Wathiqui N."/>
            <person name="Fallon T.R."/>
            <person name="South A."/>
            <person name="Weng J.K."/>
            <person name="Lewis S.M."/>
        </authorList>
    </citation>
    <scope>NUCLEOTIDE SEQUENCE</scope>
</reference>
<accession>A0A1Y1K3H2</accession>
<feature type="domain" description="Antistasin-like" evidence="2">
    <location>
        <begin position="24"/>
        <end position="49"/>
    </location>
</feature>
<feature type="signal peptide" evidence="1">
    <location>
        <begin position="1"/>
        <end position="21"/>
    </location>
</feature>
<dbReference type="EMBL" id="GEZM01094029">
    <property type="protein sequence ID" value="JAV55993.1"/>
    <property type="molecule type" value="Transcribed_RNA"/>
</dbReference>
<protein>
    <recommendedName>
        <fullName evidence="2">Antistasin-like domain-containing protein</fullName>
    </recommendedName>
</protein>
<dbReference type="Gene3D" id="2.10.22.10">
    <property type="entry name" value="Antistasin, domain 1"/>
    <property type="match status" value="2"/>
</dbReference>
<feature type="domain" description="Antistasin-like" evidence="2">
    <location>
        <begin position="97"/>
        <end position="122"/>
    </location>
</feature>
<feature type="domain" description="Antistasin-like" evidence="2">
    <location>
        <begin position="158"/>
        <end position="185"/>
    </location>
</feature>
<evidence type="ECO:0000256" key="1">
    <source>
        <dbReference type="SAM" id="SignalP"/>
    </source>
</evidence>
<organism evidence="3">
    <name type="scientific">Photinus pyralis</name>
    <name type="common">Common eastern firefly</name>
    <name type="synonym">Lampyris pyralis</name>
    <dbReference type="NCBI Taxonomy" id="7054"/>
    <lineage>
        <taxon>Eukaryota</taxon>
        <taxon>Metazoa</taxon>
        <taxon>Ecdysozoa</taxon>
        <taxon>Arthropoda</taxon>
        <taxon>Hexapoda</taxon>
        <taxon>Insecta</taxon>
        <taxon>Pterygota</taxon>
        <taxon>Neoptera</taxon>
        <taxon>Endopterygota</taxon>
        <taxon>Coleoptera</taxon>
        <taxon>Polyphaga</taxon>
        <taxon>Elateriformia</taxon>
        <taxon>Elateroidea</taxon>
        <taxon>Lampyridae</taxon>
        <taxon>Lampyrinae</taxon>
        <taxon>Photinus</taxon>
    </lineage>
</organism>
<dbReference type="InterPro" id="IPR011061">
    <property type="entry name" value="Hirudin/antistatin"/>
</dbReference>
<proteinExistence type="predicted"/>
<evidence type="ECO:0000259" key="2">
    <source>
        <dbReference type="PROSITE" id="PS51252"/>
    </source>
</evidence>
<dbReference type="InterPro" id="IPR004094">
    <property type="entry name" value="Antistasin-like"/>
</dbReference>
<sequence length="203" mass="22124">MKAITCLQFLILTVALFHSQAQNCPDVICAIACLNGHDVDQFGCPICKCFDPCEGLICPVGQVCQPREQTCTEECCSRPSICVPSSVSNLNASSPICPKRKCERPCPYGYAKDSDGCQTCDCIDHCKEMSCSSERVCETEELCPTGDCGKTIKCVTICADLPCHANTQCPQGFQMDERNCPTCLCKEDCEFPPCGPLPYCKTL</sequence>
<dbReference type="Pfam" id="PF02822">
    <property type="entry name" value="Antistasin"/>
    <property type="match status" value="3"/>
</dbReference>
<dbReference type="AlphaFoldDB" id="A0A1Y1K3H2"/>
<dbReference type="GO" id="GO:0004867">
    <property type="term" value="F:serine-type endopeptidase inhibitor activity"/>
    <property type="evidence" value="ECO:0007669"/>
    <property type="project" value="InterPro"/>
</dbReference>